<dbReference type="PANTHER" id="PTHR43744">
    <property type="entry name" value="ABC TRANSPORTER PERMEASE PROTEIN MG189-RELATED-RELATED"/>
    <property type="match status" value="1"/>
</dbReference>
<dbReference type="Pfam" id="PF00528">
    <property type="entry name" value="BPD_transp_1"/>
    <property type="match status" value="1"/>
</dbReference>
<evidence type="ECO:0000256" key="7">
    <source>
        <dbReference type="RuleBase" id="RU363032"/>
    </source>
</evidence>
<feature type="transmembrane region" description="Helical" evidence="7">
    <location>
        <begin position="115"/>
        <end position="136"/>
    </location>
</feature>
<keyword evidence="3" id="KW-1003">Cell membrane</keyword>
<feature type="transmembrane region" description="Helical" evidence="7">
    <location>
        <begin position="148"/>
        <end position="171"/>
    </location>
</feature>
<evidence type="ECO:0000259" key="8">
    <source>
        <dbReference type="PROSITE" id="PS50928"/>
    </source>
</evidence>
<dbReference type="RefSeq" id="WP_193497246.1">
    <property type="nucleotide sequence ID" value="NZ_CP063169.1"/>
</dbReference>
<evidence type="ECO:0000256" key="2">
    <source>
        <dbReference type="ARBA" id="ARBA00022448"/>
    </source>
</evidence>
<dbReference type="PROSITE" id="PS50928">
    <property type="entry name" value="ABC_TM1"/>
    <property type="match status" value="1"/>
</dbReference>
<evidence type="ECO:0000313" key="9">
    <source>
        <dbReference type="EMBL" id="QOR70571.1"/>
    </source>
</evidence>
<dbReference type="GO" id="GO:0005886">
    <property type="term" value="C:plasma membrane"/>
    <property type="evidence" value="ECO:0007669"/>
    <property type="project" value="UniProtKB-SubCell"/>
</dbReference>
<comment type="similarity">
    <text evidence="7">Belongs to the binding-protein-dependent transport system permease family.</text>
</comment>
<feature type="transmembrane region" description="Helical" evidence="7">
    <location>
        <begin position="20"/>
        <end position="42"/>
    </location>
</feature>
<evidence type="ECO:0000313" key="10">
    <source>
        <dbReference type="Proteomes" id="UP000593758"/>
    </source>
</evidence>
<gene>
    <name evidence="9" type="ORF">IM660_18625</name>
</gene>
<evidence type="ECO:0000256" key="5">
    <source>
        <dbReference type="ARBA" id="ARBA00022989"/>
    </source>
</evidence>
<evidence type="ECO:0000256" key="4">
    <source>
        <dbReference type="ARBA" id="ARBA00022692"/>
    </source>
</evidence>
<dbReference type="GO" id="GO:0055085">
    <property type="term" value="P:transmembrane transport"/>
    <property type="evidence" value="ECO:0007669"/>
    <property type="project" value="InterPro"/>
</dbReference>
<organism evidence="9 10">
    <name type="scientific">Ruania alkalisoli</name>
    <dbReference type="NCBI Taxonomy" id="2779775"/>
    <lineage>
        <taxon>Bacteria</taxon>
        <taxon>Bacillati</taxon>
        <taxon>Actinomycetota</taxon>
        <taxon>Actinomycetes</taxon>
        <taxon>Micrococcales</taxon>
        <taxon>Ruaniaceae</taxon>
        <taxon>Ruania</taxon>
    </lineage>
</organism>
<evidence type="ECO:0000256" key="1">
    <source>
        <dbReference type="ARBA" id="ARBA00004651"/>
    </source>
</evidence>
<sequence length="286" mass="30893">MSATAALKASGLRGQGIARWAGVAFLAAILAVWVYPFLWMIATAFKPNSEVFARSGLMPRQFTLENFARAWWDANIANSFMNSVIVAVGTVTIVLVTTAMIGYSLGRFAFPGRKMIFALLVASAFVPEGYTIIPIYKLLDALALNESLWGIILAEAGGGHVLFILLFAGYFSQVPRELADAAAIDGAGFSRTFVSVMLPLARPVVATTVVLQFMNSWNSYFLPLVLTLTRPELQTLGVAMKVFQGEFFSDWAGLAAAATISQLPIIVIFLCVQRFFIDGISGAVKG</sequence>
<name>A0A7M1SSZ1_9MICO</name>
<dbReference type="InterPro" id="IPR000515">
    <property type="entry name" value="MetI-like"/>
</dbReference>
<protein>
    <submittedName>
        <fullName evidence="9">Carbohydrate ABC transporter permease</fullName>
    </submittedName>
</protein>
<feature type="transmembrane region" description="Helical" evidence="7">
    <location>
        <begin position="251"/>
        <end position="272"/>
    </location>
</feature>
<reference evidence="9 10" key="1">
    <citation type="submission" date="2020-10" db="EMBL/GenBank/DDBJ databases">
        <title>Haloactinobacterium sp. RN3S43, a bacterium isolated from saline soil.</title>
        <authorList>
            <person name="Sun J.-Q."/>
        </authorList>
    </citation>
    <scope>NUCLEOTIDE SEQUENCE [LARGE SCALE GENOMIC DNA]</scope>
    <source>
        <strain evidence="9 10">RN3S43</strain>
    </source>
</reference>
<dbReference type="AlphaFoldDB" id="A0A7M1SSZ1"/>
<keyword evidence="4 7" id="KW-0812">Transmembrane</keyword>
<keyword evidence="10" id="KW-1185">Reference proteome</keyword>
<feature type="domain" description="ABC transmembrane type-1" evidence="8">
    <location>
        <begin position="80"/>
        <end position="272"/>
    </location>
</feature>
<feature type="transmembrane region" description="Helical" evidence="7">
    <location>
        <begin position="80"/>
        <end position="103"/>
    </location>
</feature>
<comment type="subcellular location">
    <subcellularLocation>
        <location evidence="1 7">Cell membrane</location>
        <topology evidence="1 7">Multi-pass membrane protein</topology>
    </subcellularLocation>
</comment>
<keyword evidence="6 7" id="KW-0472">Membrane</keyword>
<keyword evidence="2 7" id="KW-0813">Transport</keyword>
<dbReference type="CDD" id="cd06261">
    <property type="entry name" value="TM_PBP2"/>
    <property type="match status" value="1"/>
</dbReference>
<feature type="transmembrane region" description="Helical" evidence="7">
    <location>
        <begin position="192"/>
        <end position="214"/>
    </location>
</feature>
<evidence type="ECO:0000256" key="3">
    <source>
        <dbReference type="ARBA" id="ARBA00022475"/>
    </source>
</evidence>
<dbReference type="Proteomes" id="UP000593758">
    <property type="component" value="Chromosome"/>
</dbReference>
<dbReference type="InterPro" id="IPR035906">
    <property type="entry name" value="MetI-like_sf"/>
</dbReference>
<accession>A0A7M1SSZ1</accession>
<dbReference type="EMBL" id="CP063169">
    <property type="protein sequence ID" value="QOR70571.1"/>
    <property type="molecule type" value="Genomic_DNA"/>
</dbReference>
<dbReference type="PANTHER" id="PTHR43744:SF8">
    <property type="entry name" value="SN-GLYCEROL-3-PHOSPHATE TRANSPORT SYSTEM PERMEASE PROTEIN UGPE"/>
    <property type="match status" value="1"/>
</dbReference>
<evidence type="ECO:0000256" key="6">
    <source>
        <dbReference type="ARBA" id="ARBA00023136"/>
    </source>
</evidence>
<dbReference type="KEGG" id="halt:IM660_18625"/>
<proteinExistence type="inferred from homology"/>
<dbReference type="SUPFAM" id="SSF161098">
    <property type="entry name" value="MetI-like"/>
    <property type="match status" value="1"/>
</dbReference>
<keyword evidence="5 7" id="KW-1133">Transmembrane helix</keyword>
<dbReference type="Gene3D" id="1.10.3720.10">
    <property type="entry name" value="MetI-like"/>
    <property type="match status" value="1"/>
</dbReference>